<dbReference type="InterPro" id="IPR000192">
    <property type="entry name" value="Aminotrans_V_dom"/>
</dbReference>
<dbReference type="FunFam" id="3.90.1150.10:FF:000006">
    <property type="entry name" value="Phosphoserine aminotransferase"/>
    <property type="match status" value="1"/>
</dbReference>
<reference evidence="13 14" key="1">
    <citation type="journal article" date="2008" name="Nature">
        <title>The genome of the choanoflagellate Monosiga brevicollis and the origin of metazoans.</title>
        <authorList>
            <consortium name="JGI Sequencing"/>
            <person name="King N."/>
            <person name="Westbrook M.J."/>
            <person name="Young S.L."/>
            <person name="Kuo A."/>
            <person name="Abedin M."/>
            <person name="Chapman J."/>
            <person name="Fairclough S."/>
            <person name="Hellsten U."/>
            <person name="Isogai Y."/>
            <person name="Letunic I."/>
            <person name="Marr M."/>
            <person name="Pincus D."/>
            <person name="Putnam N."/>
            <person name="Rokas A."/>
            <person name="Wright K.J."/>
            <person name="Zuzow R."/>
            <person name="Dirks W."/>
            <person name="Good M."/>
            <person name="Goodstein D."/>
            <person name="Lemons D."/>
            <person name="Li W."/>
            <person name="Lyons J.B."/>
            <person name="Morris A."/>
            <person name="Nichols S."/>
            <person name="Richter D.J."/>
            <person name="Salamov A."/>
            <person name="Bork P."/>
            <person name="Lim W.A."/>
            <person name="Manning G."/>
            <person name="Miller W.T."/>
            <person name="McGinnis W."/>
            <person name="Shapiro H."/>
            <person name="Tjian R."/>
            <person name="Grigoriev I.V."/>
            <person name="Rokhsar D."/>
        </authorList>
    </citation>
    <scope>NUCLEOTIDE SEQUENCE [LARGE SCALE GENOMIC DNA]</scope>
    <source>
        <strain evidence="14">MX1 / ATCC 50154</strain>
    </source>
</reference>
<dbReference type="NCBIfam" id="NF003764">
    <property type="entry name" value="PRK05355.1"/>
    <property type="match status" value="1"/>
</dbReference>
<dbReference type="GO" id="GO:0006564">
    <property type="term" value="P:L-serine biosynthetic process"/>
    <property type="evidence" value="ECO:0000318"/>
    <property type="project" value="GO_Central"/>
</dbReference>
<comment type="pathway">
    <text evidence="2">Amino-acid biosynthesis; L-serine biosynthesis; L-serine from 3-phospho-D-glycerate: step 2/3.</text>
</comment>
<evidence type="ECO:0000256" key="10">
    <source>
        <dbReference type="ARBA" id="ARBA00047630"/>
    </source>
</evidence>
<keyword evidence="6" id="KW-0028">Amino-acid biosynthesis</keyword>
<dbReference type="GO" id="GO:0005737">
    <property type="term" value="C:cytoplasm"/>
    <property type="evidence" value="ECO:0000318"/>
    <property type="project" value="GO_Central"/>
</dbReference>
<dbReference type="AlphaFoldDB" id="A9UW97"/>
<evidence type="ECO:0000256" key="1">
    <source>
        <dbReference type="ARBA" id="ARBA00001933"/>
    </source>
</evidence>
<organism evidence="13 14">
    <name type="scientific">Monosiga brevicollis</name>
    <name type="common">Choanoflagellate</name>
    <dbReference type="NCBI Taxonomy" id="81824"/>
    <lineage>
        <taxon>Eukaryota</taxon>
        <taxon>Choanoflagellata</taxon>
        <taxon>Craspedida</taxon>
        <taxon>Salpingoecidae</taxon>
        <taxon>Monosiga</taxon>
    </lineage>
</organism>
<dbReference type="FunFam" id="3.40.640.10:FF:000010">
    <property type="entry name" value="Phosphoserine aminotransferase"/>
    <property type="match status" value="1"/>
</dbReference>
<dbReference type="OMA" id="AFVYFCD"/>
<dbReference type="Proteomes" id="UP000001357">
    <property type="component" value="Unassembled WGS sequence"/>
</dbReference>
<keyword evidence="9" id="KW-0718">Serine biosynthesis</keyword>
<comment type="catalytic activity">
    <reaction evidence="11">
        <text>O-phospho-L-serine + 2-oxoglutarate = 3-phosphooxypyruvate + L-glutamate</text>
        <dbReference type="Rhea" id="RHEA:14329"/>
        <dbReference type="ChEBI" id="CHEBI:16810"/>
        <dbReference type="ChEBI" id="CHEBI:18110"/>
        <dbReference type="ChEBI" id="CHEBI:29985"/>
        <dbReference type="ChEBI" id="CHEBI:57524"/>
        <dbReference type="EC" id="2.6.1.52"/>
    </reaction>
</comment>
<dbReference type="Gene3D" id="3.40.640.10">
    <property type="entry name" value="Type I PLP-dependent aspartate aminotransferase-like (Major domain)"/>
    <property type="match status" value="1"/>
</dbReference>
<dbReference type="KEGG" id="mbr:MONBRDRAFT_18531"/>
<evidence type="ECO:0000256" key="4">
    <source>
        <dbReference type="ARBA" id="ARBA00013030"/>
    </source>
</evidence>
<dbReference type="RefSeq" id="XP_001744578.1">
    <property type="nucleotide sequence ID" value="XM_001744526.1"/>
</dbReference>
<proteinExistence type="inferred from homology"/>
<sequence length="367" mass="40131">MSERVINFSAGPAHLPEEVLRTAQSEMLNWHGSGMSVMEMSHRGKHFKQIIEEAEASLRRIMSIPENYKVLFLQGGGMGQFAAVPLNLLPENGKAAYAVTGGWSQKAIQEADKYGTAAPCFPKLKSFTDIPPVADWTIDPDAEYVYICDNETVFGVEYPEVPDVGDKILVADISSNFLTRPVDVSKFGLLYAGVQKNAGPAGCTIVIVREDLLGKARTACPSVLDYKLMADNDSMPNTPPCWSIYVTGLVFAWIEREGGLAEFARRSEAKSKLLYEAIDGSAGFYACPVAERVRSRVNVPFRIQIDGTASEELEAKFVAAAEAQGMSSLKGHRSVGGIRASLYNATTLEQTQKLVDFMAAFRQEHSN</sequence>
<evidence type="ECO:0000313" key="13">
    <source>
        <dbReference type="EMBL" id="EDQ90527.1"/>
    </source>
</evidence>
<evidence type="ECO:0000259" key="12">
    <source>
        <dbReference type="Pfam" id="PF00266"/>
    </source>
</evidence>
<dbReference type="Pfam" id="PF00266">
    <property type="entry name" value="Aminotran_5"/>
    <property type="match status" value="1"/>
</dbReference>
<dbReference type="eggNOG" id="KOG2790">
    <property type="taxonomic scope" value="Eukaryota"/>
</dbReference>
<keyword evidence="8" id="KW-0663">Pyridoxal phosphate</keyword>
<feature type="domain" description="Aminotransferase class V" evidence="12">
    <location>
        <begin position="6"/>
        <end position="354"/>
    </location>
</feature>
<name>A9UW97_MONBE</name>
<dbReference type="GeneID" id="5889906"/>
<dbReference type="STRING" id="81824.A9UW97"/>
<dbReference type="UniPathway" id="UPA00135">
    <property type="reaction ID" value="UER00197"/>
</dbReference>
<keyword evidence="14" id="KW-1185">Reference proteome</keyword>
<evidence type="ECO:0000256" key="6">
    <source>
        <dbReference type="ARBA" id="ARBA00022605"/>
    </source>
</evidence>
<evidence type="ECO:0000256" key="9">
    <source>
        <dbReference type="ARBA" id="ARBA00023299"/>
    </source>
</evidence>
<keyword evidence="5" id="KW-0032">Aminotransferase</keyword>
<dbReference type="SUPFAM" id="SSF53383">
    <property type="entry name" value="PLP-dependent transferases"/>
    <property type="match status" value="1"/>
</dbReference>
<evidence type="ECO:0000256" key="2">
    <source>
        <dbReference type="ARBA" id="ARBA00005099"/>
    </source>
</evidence>
<dbReference type="InParanoid" id="A9UW97"/>
<dbReference type="InterPro" id="IPR015422">
    <property type="entry name" value="PyrdxlP-dep_Trfase_small"/>
</dbReference>
<comment type="similarity">
    <text evidence="3">Belongs to the class-V pyridoxal-phosphate-dependent aminotransferase family. SerC subfamily.</text>
</comment>
<evidence type="ECO:0000256" key="5">
    <source>
        <dbReference type="ARBA" id="ARBA00022576"/>
    </source>
</evidence>
<dbReference type="GO" id="GO:0004648">
    <property type="term" value="F:O-phospho-L-serine:2-oxoglutarate aminotransferase activity"/>
    <property type="evidence" value="ECO:0000318"/>
    <property type="project" value="GO_Central"/>
</dbReference>
<dbReference type="NCBIfam" id="TIGR01364">
    <property type="entry name" value="serC_1"/>
    <property type="match status" value="1"/>
</dbReference>
<protein>
    <recommendedName>
        <fullName evidence="4">phosphoserine transaminase</fullName>
        <ecNumber evidence="4">2.6.1.52</ecNumber>
    </recommendedName>
</protein>
<comment type="catalytic activity">
    <reaction evidence="10">
        <text>4-(phosphooxy)-L-threonine + 2-oxoglutarate = (R)-3-hydroxy-2-oxo-4-phosphooxybutanoate + L-glutamate</text>
        <dbReference type="Rhea" id="RHEA:16573"/>
        <dbReference type="ChEBI" id="CHEBI:16810"/>
        <dbReference type="ChEBI" id="CHEBI:29985"/>
        <dbReference type="ChEBI" id="CHEBI:58452"/>
        <dbReference type="ChEBI" id="CHEBI:58538"/>
        <dbReference type="EC" id="2.6.1.52"/>
    </reaction>
</comment>
<dbReference type="InterPro" id="IPR022278">
    <property type="entry name" value="Pser_aminoTfrase"/>
</dbReference>
<dbReference type="PIRSF" id="PIRSF000525">
    <property type="entry name" value="SerC"/>
    <property type="match status" value="1"/>
</dbReference>
<evidence type="ECO:0000256" key="8">
    <source>
        <dbReference type="ARBA" id="ARBA00022898"/>
    </source>
</evidence>
<keyword evidence="7" id="KW-0808">Transferase</keyword>
<dbReference type="PANTHER" id="PTHR43247:SF1">
    <property type="entry name" value="PHOSPHOSERINE AMINOTRANSFERASE"/>
    <property type="match status" value="1"/>
</dbReference>
<dbReference type="CDD" id="cd00611">
    <property type="entry name" value="PSAT_like"/>
    <property type="match status" value="1"/>
</dbReference>
<evidence type="ECO:0000256" key="7">
    <source>
        <dbReference type="ARBA" id="ARBA00022679"/>
    </source>
</evidence>
<dbReference type="InterPro" id="IPR015421">
    <property type="entry name" value="PyrdxlP-dep_Trfase_major"/>
</dbReference>
<dbReference type="GO" id="GO:0030170">
    <property type="term" value="F:pyridoxal phosphate binding"/>
    <property type="evidence" value="ECO:0000318"/>
    <property type="project" value="GO_Central"/>
</dbReference>
<dbReference type="EC" id="2.6.1.52" evidence="4"/>
<comment type="cofactor">
    <cofactor evidence="1">
        <name>pyridoxal 5'-phosphate</name>
        <dbReference type="ChEBI" id="CHEBI:597326"/>
    </cofactor>
</comment>
<evidence type="ECO:0000313" key="14">
    <source>
        <dbReference type="Proteomes" id="UP000001357"/>
    </source>
</evidence>
<gene>
    <name evidence="13" type="ORF">MONBRDRAFT_18531</name>
</gene>
<dbReference type="PANTHER" id="PTHR43247">
    <property type="entry name" value="PHOSPHOSERINE AMINOTRANSFERASE"/>
    <property type="match status" value="1"/>
</dbReference>
<dbReference type="HAMAP" id="MF_00160">
    <property type="entry name" value="SerC_aminotrans_5"/>
    <property type="match status" value="1"/>
</dbReference>
<accession>A9UW97</accession>
<evidence type="ECO:0000256" key="3">
    <source>
        <dbReference type="ARBA" id="ARBA00006904"/>
    </source>
</evidence>
<dbReference type="FunCoup" id="A9UW97">
    <property type="interactions" value="542"/>
</dbReference>
<dbReference type="InterPro" id="IPR015424">
    <property type="entry name" value="PyrdxlP-dep_Trfase"/>
</dbReference>
<evidence type="ECO:0000256" key="11">
    <source>
        <dbReference type="ARBA" id="ARBA00049007"/>
    </source>
</evidence>
<dbReference type="Gene3D" id="3.90.1150.10">
    <property type="entry name" value="Aspartate Aminotransferase, domain 1"/>
    <property type="match status" value="1"/>
</dbReference>
<dbReference type="EMBL" id="CH991547">
    <property type="protein sequence ID" value="EDQ90527.1"/>
    <property type="molecule type" value="Genomic_DNA"/>
</dbReference>